<evidence type="ECO:0000256" key="7">
    <source>
        <dbReference type="SAM" id="Phobius"/>
    </source>
</evidence>
<reference evidence="9" key="1">
    <citation type="submission" date="2018-02" db="EMBL/GenBank/DDBJ databases">
        <authorList>
            <person name="Kim S.-K."/>
            <person name="Jung H.-I."/>
            <person name="Lee S.-W."/>
        </authorList>
    </citation>
    <scope>NUCLEOTIDE SEQUENCE</scope>
    <source>
        <strain evidence="9">SK3146</strain>
    </source>
</reference>
<proteinExistence type="predicted"/>
<evidence type="ECO:0000256" key="5">
    <source>
        <dbReference type="ARBA" id="ARBA00022989"/>
    </source>
</evidence>
<comment type="subcellular location">
    <subcellularLocation>
        <location evidence="1">Cell membrane</location>
        <topology evidence="1">Multi-pass membrane protein</topology>
    </subcellularLocation>
</comment>
<dbReference type="Proteomes" id="UP001057134">
    <property type="component" value="Chromosome"/>
</dbReference>
<dbReference type="SUPFAM" id="SSF48317">
    <property type="entry name" value="Acid phosphatase/Vanadium-dependent haloperoxidase"/>
    <property type="match status" value="1"/>
</dbReference>
<dbReference type="EMBL" id="CP027059">
    <property type="protein sequence ID" value="UQZ83892.1"/>
    <property type="molecule type" value="Genomic_DNA"/>
</dbReference>
<feature type="transmembrane region" description="Helical" evidence="7">
    <location>
        <begin position="157"/>
        <end position="174"/>
    </location>
</feature>
<feature type="domain" description="Phosphatidic acid phosphatase type 2/haloperoxidase" evidence="8">
    <location>
        <begin position="64"/>
        <end position="171"/>
    </location>
</feature>
<dbReference type="PANTHER" id="PTHR14969">
    <property type="entry name" value="SPHINGOSINE-1-PHOSPHATE PHOSPHOHYDROLASE"/>
    <property type="match status" value="1"/>
</dbReference>
<keyword evidence="10" id="KW-1185">Reference proteome</keyword>
<reference evidence="9" key="2">
    <citation type="journal article" date="2021" name="J Anim Sci Technol">
        <title>Complete genome sequence of Paenibacillus konkukensis sp. nov. SK3146 as a potential probiotic strain.</title>
        <authorList>
            <person name="Jung H.I."/>
            <person name="Park S."/>
            <person name="Niu K.M."/>
            <person name="Lee S.W."/>
            <person name="Kothari D."/>
            <person name="Yi K.J."/>
            <person name="Kim S.K."/>
        </authorList>
    </citation>
    <scope>NUCLEOTIDE SEQUENCE</scope>
    <source>
        <strain evidence="9">SK3146</strain>
    </source>
</reference>
<dbReference type="InterPro" id="IPR036938">
    <property type="entry name" value="PAP2/HPO_sf"/>
</dbReference>
<keyword evidence="5 7" id="KW-1133">Transmembrane helix</keyword>
<dbReference type="InterPro" id="IPR000326">
    <property type="entry name" value="PAP2/HPO"/>
</dbReference>
<dbReference type="Gene3D" id="1.20.144.10">
    <property type="entry name" value="Phosphatidic acid phosphatase type 2/haloperoxidase"/>
    <property type="match status" value="1"/>
</dbReference>
<name>A0ABY4RN40_9BACL</name>
<organism evidence="9 10">
    <name type="scientific">Paenibacillus konkukensis</name>
    <dbReference type="NCBI Taxonomy" id="2020716"/>
    <lineage>
        <taxon>Bacteria</taxon>
        <taxon>Bacillati</taxon>
        <taxon>Bacillota</taxon>
        <taxon>Bacilli</taxon>
        <taxon>Bacillales</taxon>
        <taxon>Paenibacillaceae</taxon>
        <taxon>Paenibacillus</taxon>
    </lineage>
</organism>
<evidence type="ECO:0000256" key="1">
    <source>
        <dbReference type="ARBA" id="ARBA00004651"/>
    </source>
</evidence>
<keyword evidence="6 7" id="KW-0472">Membrane</keyword>
<dbReference type="PANTHER" id="PTHR14969:SF62">
    <property type="entry name" value="DECAPRENYLPHOSPHORYL-5-PHOSPHORIBOSE PHOSPHATASE RV3807C-RELATED"/>
    <property type="match status" value="1"/>
</dbReference>
<evidence type="ECO:0000259" key="8">
    <source>
        <dbReference type="SMART" id="SM00014"/>
    </source>
</evidence>
<keyword evidence="2" id="KW-1003">Cell membrane</keyword>
<dbReference type="SMART" id="SM00014">
    <property type="entry name" value="acidPPc"/>
    <property type="match status" value="1"/>
</dbReference>
<dbReference type="EC" id="3.6.1.27" evidence="9"/>
<dbReference type="Pfam" id="PF01569">
    <property type="entry name" value="PAP2"/>
    <property type="match status" value="1"/>
</dbReference>
<evidence type="ECO:0000313" key="10">
    <source>
        <dbReference type="Proteomes" id="UP001057134"/>
    </source>
</evidence>
<sequence>MSRVFSWLQQRERRVFYWMNRRLRHSALNVLFHAATHLGGAAFTIAAALSLSLFGSGSLQWIGLHCCATLALSHIPVAVMKRVYPRLRPYLDLPGIHTCKNPLTDHSFPSGHTTACFAIALPIAYALPWLSPILLPVAFFVGLSRIYLGLHYPSDCLAGLFIAAAAAWATAPFIG</sequence>
<keyword evidence="3 7" id="KW-0812">Transmembrane</keyword>
<evidence type="ECO:0000256" key="6">
    <source>
        <dbReference type="ARBA" id="ARBA00023136"/>
    </source>
</evidence>
<keyword evidence="4 9" id="KW-0378">Hydrolase</keyword>
<feature type="transmembrane region" description="Helical" evidence="7">
    <location>
        <begin position="30"/>
        <end position="53"/>
    </location>
</feature>
<protein>
    <submittedName>
        <fullName evidence="9">Undecaprenyl-diphosphatase YbjG</fullName>
        <ecNumber evidence="9">3.6.1.27</ecNumber>
    </submittedName>
</protein>
<accession>A0ABY4RN40</accession>
<gene>
    <name evidence="9" type="primary">ybjG</name>
    <name evidence="9" type="ORF">SK3146_03099</name>
</gene>
<dbReference type="RefSeq" id="WP_249865862.1">
    <property type="nucleotide sequence ID" value="NZ_CP027059.1"/>
</dbReference>
<evidence type="ECO:0000256" key="2">
    <source>
        <dbReference type="ARBA" id="ARBA00022475"/>
    </source>
</evidence>
<evidence type="ECO:0000313" key="9">
    <source>
        <dbReference type="EMBL" id="UQZ83892.1"/>
    </source>
</evidence>
<evidence type="ECO:0000256" key="3">
    <source>
        <dbReference type="ARBA" id="ARBA00022692"/>
    </source>
</evidence>
<dbReference type="GO" id="GO:0050380">
    <property type="term" value="F:undecaprenyl-diphosphatase activity"/>
    <property type="evidence" value="ECO:0007669"/>
    <property type="project" value="UniProtKB-EC"/>
</dbReference>
<evidence type="ECO:0000256" key="4">
    <source>
        <dbReference type="ARBA" id="ARBA00022801"/>
    </source>
</evidence>